<dbReference type="SUPFAM" id="SSF56801">
    <property type="entry name" value="Acetyl-CoA synthetase-like"/>
    <property type="match status" value="1"/>
</dbReference>
<dbReference type="InterPro" id="IPR000873">
    <property type="entry name" value="AMP-dep_synth/lig_dom"/>
</dbReference>
<dbReference type="RefSeq" id="WP_182659773.1">
    <property type="nucleotide sequence ID" value="NZ_VKHS01000006.1"/>
</dbReference>
<dbReference type="Proteomes" id="UP000530234">
    <property type="component" value="Unassembled WGS sequence"/>
</dbReference>
<feature type="domain" description="AMP-dependent synthetase/ligase" evidence="1">
    <location>
        <begin position="17"/>
        <end position="61"/>
    </location>
</feature>
<dbReference type="Pfam" id="PF00501">
    <property type="entry name" value="AMP-binding"/>
    <property type="match status" value="1"/>
</dbReference>
<dbReference type="Gene3D" id="3.40.50.12780">
    <property type="entry name" value="N-terminal domain of ligase-like"/>
    <property type="match status" value="1"/>
</dbReference>
<sequence length="62" mass="6536">MHTHQELKDVPALPTAFEAAAAAAADRTALEDGTSSLTYRELNASANRLARRLRQEGVGAGS</sequence>
<feature type="non-terminal residue" evidence="2">
    <location>
        <position position="62"/>
    </location>
</feature>
<organism evidence="2 3">
    <name type="scientific">Streptomyces calidiresistens</name>
    <dbReference type="NCBI Taxonomy" id="1485586"/>
    <lineage>
        <taxon>Bacteria</taxon>
        <taxon>Bacillati</taxon>
        <taxon>Actinomycetota</taxon>
        <taxon>Actinomycetes</taxon>
        <taxon>Kitasatosporales</taxon>
        <taxon>Streptomycetaceae</taxon>
        <taxon>Streptomyces</taxon>
    </lineage>
</organism>
<dbReference type="AlphaFoldDB" id="A0A7W3SZA6"/>
<evidence type="ECO:0000313" key="2">
    <source>
        <dbReference type="EMBL" id="MBB0228064.1"/>
    </source>
</evidence>
<keyword evidence="3" id="KW-1185">Reference proteome</keyword>
<dbReference type="InterPro" id="IPR042099">
    <property type="entry name" value="ANL_N_sf"/>
</dbReference>
<protein>
    <submittedName>
        <fullName evidence="2">AMP-binding protein</fullName>
    </submittedName>
</protein>
<gene>
    <name evidence="2" type="ORF">FOE67_00695</name>
</gene>
<evidence type="ECO:0000259" key="1">
    <source>
        <dbReference type="Pfam" id="PF00501"/>
    </source>
</evidence>
<comment type="caution">
    <text evidence="2">The sequence shown here is derived from an EMBL/GenBank/DDBJ whole genome shotgun (WGS) entry which is preliminary data.</text>
</comment>
<evidence type="ECO:0000313" key="3">
    <source>
        <dbReference type="Proteomes" id="UP000530234"/>
    </source>
</evidence>
<dbReference type="EMBL" id="VKHS01000006">
    <property type="protein sequence ID" value="MBB0228064.1"/>
    <property type="molecule type" value="Genomic_DNA"/>
</dbReference>
<proteinExistence type="predicted"/>
<reference evidence="3" key="1">
    <citation type="submission" date="2019-10" db="EMBL/GenBank/DDBJ databases">
        <title>Streptomyces sp. nov., a novel actinobacterium isolated from alkaline environment.</title>
        <authorList>
            <person name="Golinska P."/>
        </authorList>
    </citation>
    <scope>NUCLEOTIDE SEQUENCE [LARGE SCALE GENOMIC DNA]</scope>
    <source>
        <strain evidence="3">DSM 42108</strain>
    </source>
</reference>
<accession>A0A7W3SZA6</accession>
<name>A0A7W3SZA6_9ACTN</name>